<dbReference type="GO" id="GO:0016491">
    <property type="term" value="F:oxidoreductase activity"/>
    <property type="evidence" value="ECO:0007669"/>
    <property type="project" value="UniProtKB-KW"/>
</dbReference>
<dbReference type="Proteomes" id="UP000198575">
    <property type="component" value="Unassembled WGS sequence"/>
</dbReference>
<name>A0A1I4YUS9_9GAMM</name>
<keyword evidence="3" id="KW-0560">Oxidoreductase</keyword>
<dbReference type="InterPro" id="IPR023753">
    <property type="entry name" value="FAD/NAD-binding_dom"/>
</dbReference>
<dbReference type="InterPro" id="IPR000595">
    <property type="entry name" value="cNMP-bd_dom"/>
</dbReference>
<dbReference type="RefSeq" id="WP_092408778.1">
    <property type="nucleotide sequence ID" value="NZ_FOVF01000020.1"/>
</dbReference>
<keyword evidence="6" id="KW-1185">Reference proteome</keyword>
<dbReference type="PRINTS" id="PR00469">
    <property type="entry name" value="PNDRDTASEII"/>
</dbReference>
<evidence type="ECO:0000313" key="5">
    <source>
        <dbReference type="EMBL" id="SFN41796.1"/>
    </source>
</evidence>
<dbReference type="InterPro" id="IPR050097">
    <property type="entry name" value="Ferredoxin-NADP_redctase_2"/>
</dbReference>
<dbReference type="PRINTS" id="PR00368">
    <property type="entry name" value="FADPNR"/>
</dbReference>
<dbReference type="InterPro" id="IPR018490">
    <property type="entry name" value="cNMP-bd_dom_sf"/>
</dbReference>
<dbReference type="Gene3D" id="2.60.120.10">
    <property type="entry name" value="Jelly Rolls"/>
    <property type="match status" value="1"/>
</dbReference>
<protein>
    <submittedName>
        <fullName evidence="5">Thioredoxin reductase (NADPH)</fullName>
    </submittedName>
</protein>
<dbReference type="AlphaFoldDB" id="A0A1I4YUS9"/>
<dbReference type="Pfam" id="PF07992">
    <property type="entry name" value="Pyr_redox_2"/>
    <property type="match status" value="1"/>
</dbReference>
<keyword evidence="2" id="KW-0285">Flavoprotein</keyword>
<comment type="subcellular location">
    <subcellularLocation>
        <location evidence="1">Cytoplasm</location>
    </subcellularLocation>
</comment>
<accession>A0A1I4YUS9</accession>
<dbReference type="Pfam" id="PF00027">
    <property type="entry name" value="cNMP_binding"/>
    <property type="match status" value="1"/>
</dbReference>
<proteinExistence type="predicted"/>
<organism evidence="5 6">
    <name type="scientific">Dokdonella immobilis</name>
    <dbReference type="NCBI Taxonomy" id="578942"/>
    <lineage>
        <taxon>Bacteria</taxon>
        <taxon>Pseudomonadati</taxon>
        <taxon>Pseudomonadota</taxon>
        <taxon>Gammaproteobacteria</taxon>
        <taxon>Lysobacterales</taxon>
        <taxon>Rhodanobacteraceae</taxon>
        <taxon>Dokdonella</taxon>
    </lineage>
</organism>
<dbReference type="Gene3D" id="3.50.50.60">
    <property type="entry name" value="FAD/NAD(P)-binding domain"/>
    <property type="match status" value="2"/>
</dbReference>
<dbReference type="GO" id="GO:0005737">
    <property type="term" value="C:cytoplasm"/>
    <property type="evidence" value="ECO:0007669"/>
    <property type="project" value="UniProtKB-SubCell"/>
</dbReference>
<dbReference type="EMBL" id="FOVF01000020">
    <property type="protein sequence ID" value="SFN41796.1"/>
    <property type="molecule type" value="Genomic_DNA"/>
</dbReference>
<dbReference type="STRING" id="578942.SAMN05216289_12031"/>
<evidence type="ECO:0000259" key="4">
    <source>
        <dbReference type="PROSITE" id="PS50042"/>
    </source>
</evidence>
<reference evidence="5 6" key="1">
    <citation type="submission" date="2016-10" db="EMBL/GenBank/DDBJ databases">
        <authorList>
            <person name="de Groot N.N."/>
        </authorList>
    </citation>
    <scope>NUCLEOTIDE SEQUENCE [LARGE SCALE GENOMIC DNA]</scope>
    <source>
        <strain evidence="5 6">CGMCC 1.7659</strain>
    </source>
</reference>
<evidence type="ECO:0000256" key="3">
    <source>
        <dbReference type="ARBA" id="ARBA00023002"/>
    </source>
</evidence>
<evidence type="ECO:0000256" key="2">
    <source>
        <dbReference type="ARBA" id="ARBA00022630"/>
    </source>
</evidence>
<sequence>MNMVLERGHQMFPTFTPPQRQTALRFASAPPRRYEPGEVVFALGREAAPAFLVTAGSIDVFRRTGLGHEELITNHPEGALTGEVAQLAGQPTLAEGRAGPDGCEAVAFDAAHLRALIIGSADIGEMVMRAFILRRTALITEGGAGLIIVGRRSDPQVVRLEGFLSRNGYPYTVLCPGADADARLVIERLAIVEEEMPIVVCPNGSVLRRPSEADVGRCLGITPRLDPAARYDVAVVGAGPAGLATAVYAASEGLSVLVLDARAFGGQAGASARIENYFGFPTGISGQALTARAFTQAQKFGAEIAVPVQVDRLDCSAAEGDGDSKLRLQLGDGQSVGARSVVVASGVRYRRPNIANLADFEGCGVSYWASAIEARLCEGEEVALVGGGNSAGQAVVFLAAKVKKLNLIIRGDGLESSMSSYLIERIAALPNVELHRRTEVVALEGEAGVALAAASFRQRDSGEIRRTPLRHLFLFIGADAHTNWLAGCPVVLDDRGYVMTGASASPAAPGRTPLPLETSVPLVFAIGDVRAGSTKRVAAAVGEGAAVVAQIHAALAAPR</sequence>
<dbReference type="OrthoDB" id="109585at2"/>
<dbReference type="PROSITE" id="PS50042">
    <property type="entry name" value="CNMP_BINDING_3"/>
    <property type="match status" value="1"/>
</dbReference>
<dbReference type="CDD" id="cd00038">
    <property type="entry name" value="CAP_ED"/>
    <property type="match status" value="1"/>
</dbReference>
<dbReference type="InterPro" id="IPR036188">
    <property type="entry name" value="FAD/NAD-bd_sf"/>
</dbReference>
<dbReference type="PANTHER" id="PTHR48105">
    <property type="entry name" value="THIOREDOXIN REDUCTASE 1-RELATED-RELATED"/>
    <property type="match status" value="1"/>
</dbReference>
<gene>
    <name evidence="5" type="ORF">SAMN05216289_12031</name>
</gene>
<evidence type="ECO:0000313" key="6">
    <source>
        <dbReference type="Proteomes" id="UP000198575"/>
    </source>
</evidence>
<evidence type="ECO:0000256" key="1">
    <source>
        <dbReference type="ARBA" id="ARBA00004496"/>
    </source>
</evidence>
<dbReference type="InterPro" id="IPR014710">
    <property type="entry name" value="RmlC-like_jellyroll"/>
</dbReference>
<feature type="domain" description="Cyclic nucleotide-binding" evidence="4">
    <location>
        <begin position="31"/>
        <end position="134"/>
    </location>
</feature>
<dbReference type="SUPFAM" id="SSF51206">
    <property type="entry name" value="cAMP-binding domain-like"/>
    <property type="match status" value="1"/>
</dbReference>
<dbReference type="SUPFAM" id="SSF51905">
    <property type="entry name" value="FAD/NAD(P)-binding domain"/>
    <property type="match status" value="1"/>
</dbReference>